<sequence>MRIKIGIEVECILKGERAKELAGIIENIFRTESTISNADEYVPYMLPLKIMKTLENDIIFVDDFEYIEDAKVLYVKFIDTDKVPKLSFYLELAKTYDLKLYLSAVSEDDKIFFNTDDEGEYFPEKYYFNIYLGSISYSTELIKKLEEILKEHGFYYTDLKPFQEKLKEYNIKTEKDIYLLKSYLKNTYPSITMYFGRFINPLSKK</sequence>
<protein>
    <submittedName>
        <fullName evidence="1">Uncharacterized protein</fullName>
    </submittedName>
</protein>
<proteinExistence type="predicted"/>
<evidence type="ECO:0000313" key="2">
    <source>
        <dbReference type="Proteomes" id="UP000183404"/>
    </source>
</evidence>
<accession>A0A1G7MX35</accession>
<dbReference type="AlphaFoldDB" id="A0A1G7MX35"/>
<gene>
    <name evidence="1" type="ORF">SAMN04244560_01045</name>
</gene>
<evidence type="ECO:0000313" key="1">
    <source>
        <dbReference type="EMBL" id="SDF66368.1"/>
    </source>
</evidence>
<dbReference type="EMBL" id="FNBS01000019">
    <property type="protein sequence ID" value="SDF66368.1"/>
    <property type="molecule type" value="Genomic_DNA"/>
</dbReference>
<dbReference type="Proteomes" id="UP000183404">
    <property type="component" value="Unassembled WGS sequence"/>
</dbReference>
<dbReference type="RefSeq" id="WP_074592460.1">
    <property type="nucleotide sequence ID" value="NZ_FNBS01000019.1"/>
</dbReference>
<organism evidence="1 2">
    <name type="scientific">Thermoanaerobacter thermohydrosulfuricus</name>
    <name type="common">Clostridium thermohydrosulfuricum</name>
    <dbReference type="NCBI Taxonomy" id="1516"/>
    <lineage>
        <taxon>Bacteria</taxon>
        <taxon>Bacillati</taxon>
        <taxon>Bacillota</taxon>
        <taxon>Clostridia</taxon>
        <taxon>Thermoanaerobacterales</taxon>
        <taxon>Thermoanaerobacteraceae</taxon>
        <taxon>Thermoanaerobacter</taxon>
    </lineage>
</organism>
<name>A0A1G7MX35_THETY</name>
<reference evidence="1 2" key="1">
    <citation type="submission" date="2016-10" db="EMBL/GenBank/DDBJ databases">
        <authorList>
            <person name="de Groot N.N."/>
        </authorList>
    </citation>
    <scope>NUCLEOTIDE SEQUENCE [LARGE SCALE GENOMIC DNA]</scope>
    <source>
        <strain evidence="1 2">DSM 569</strain>
    </source>
</reference>